<feature type="chain" id="PRO_5019330081" evidence="3">
    <location>
        <begin position="22"/>
        <end position="123"/>
    </location>
</feature>
<proteinExistence type="predicted"/>
<keyword evidence="5" id="KW-1185">Reference proteome</keyword>
<keyword evidence="2" id="KW-1133">Transmembrane helix</keyword>
<evidence type="ECO:0000313" key="4">
    <source>
        <dbReference type="EMBL" id="RKF57770.1"/>
    </source>
</evidence>
<dbReference type="EMBL" id="MCFK01007210">
    <property type="protein sequence ID" value="RKF57770.1"/>
    <property type="molecule type" value="Genomic_DNA"/>
</dbReference>
<evidence type="ECO:0000313" key="5">
    <source>
        <dbReference type="Proteomes" id="UP000286134"/>
    </source>
</evidence>
<evidence type="ECO:0000256" key="2">
    <source>
        <dbReference type="SAM" id="Phobius"/>
    </source>
</evidence>
<reference evidence="4 5" key="1">
    <citation type="journal article" date="2018" name="BMC Genomics">
        <title>Comparative genome analyses reveal sequence features reflecting distinct modes of host-adaptation between dicot and monocot powdery mildew.</title>
        <authorList>
            <person name="Wu Y."/>
            <person name="Ma X."/>
            <person name="Pan Z."/>
            <person name="Kale S.D."/>
            <person name="Song Y."/>
            <person name="King H."/>
            <person name="Zhang Q."/>
            <person name="Presley C."/>
            <person name="Deng X."/>
            <person name="Wei C.I."/>
            <person name="Xiao S."/>
        </authorList>
    </citation>
    <scope>NUCLEOTIDE SEQUENCE [LARGE SCALE GENOMIC DNA]</scope>
    <source>
        <strain evidence="4">UMSG2</strain>
    </source>
</reference>
<dbReference type="Proteomes" id="UP000286134">
    <property type="component" value="Unassembled WGS sequence"/>
</dbReference>
<feature type="transmembrane region" description="Helical" evidence="2">
    <location>
        <begin position="49"/>
        <end position="75"/>
    </location>
</feature>
<organism evidence="4 5">
    <name type="scientific">Erysiphe neolycopersici</name>
    <dbReference type="NCBI Taxonomy" id="212602"/>
    <lineage>
        <taxon>Eukaryota</taxon>
        <taxon>Fungi</taxon>
        <taxon>Dikarya</taxon>
        <taxon>Ascomycota</taxon>
        <taxon>Pezizomycotina</taxon>
        <taxon>Leotiomycetes</taxon>
        <taxon>Erysiphales</taxon>
        <taxon>Erysiphaceae</taxon>
        <taxon>Erysiphe</taxon>
    </lineage>
</organism>
<feature type="region of interest" description="Disordered" evidence="1">
    <location>
        <begin position="90"/>
        <end position="123"/>
    </location>
</feature>
<protein>
    <submittedName>
        <fullName evidence="4">Uncharacterized protein</fullName>
    </submittedName>
</protein>
<feature type="signal peptide" evidence="3">
    <location>
        <begin position="1"/>
        <end position="21"/>
    </location>
</feature>
<keyword evidence="2" id="KW-0812">Transmembrane</keyword>
<keyword evidence="2" id="KW-0472">Membrane</keyword>
<evidence type="ECO:0000256" key="3">
    <source>
        <dbReference type="SAM" id="SignalP"/>
    </source>
</evidence>
<comment type="caution">
    <text evidence="4">The sequence shown here is derived from an EMBL/GenBank/DDBJ whole genome shotgun (WGS) entry which is preliminary data.</text>
</comment>
<name>A0A420HK20_9PEZI</name>
<evidence type="ECO:0000256" key="1">
    <source>
        <dbReference type="SAM" id="MobiDB-lite"/>
    </source>
</evidence>
<gene>
    <name evidence="4" type="ORF">OnM2_072052</name>
</gene>
<accession>A0A420HK20</accession>
<dbReference type="AlphaFoldDB" id="A0A420HK20"/>
<dbReference type="OrthoDB" id="4775599at2759"/>
<keyword evidence="3" id="KW-0732">Signal</keyword>
<sequence length="123" mass="13787">MCSVLLQILVVLLSFDSLVRTAPAIYTPKQEKRQLLTSSVANDKASRKVILISFISIGTTLFVSIGVMLGIYIYYRQRTEVDPQMEEIIHRNGSRTEGLNERGEAPPPYALAQSPPSYLEMQL</sequence>